<evidence type="ECO:0000313" key="2">
    <source>
        <dbReference type="Proteomes" id="UP000634668"/>
    </source>
</evidence>
<dbReference type="EMBL" id="BMWP01000005">
    <property type="protein sequence ID" value="GGW27446.1"/>
    <property type="molecule type" value="Genomic_DNA"/>
</dbReference>
<keyword evidence="2" id="KW-1185">Reference proteome</keyword>
<name>A0A918IRS2_9FLAO</name>
<gene>
    <name evidence="1" type="ORF">GCM10007383_11040</name>
</gene>
<proteinExistence type="predicted"/>
<organism evidence="1 2">
    <name type="scientific">Arenibacter certesii</name>
    <dbReference type="NCBI Taxonomy" id="228955"/>
    <lineage>
        <taxon>Bacteria</taxon>
        <taxon>Pseudomonadati</taxon>
        <taxon>Bacteroidota</taxon>
        <taxon>Flavobacteriia</taxon>
        <taxon>Flavobacteriales</taxon>
        <taxon>Flavobacteriaceae</taxon>
        <taxon>Arenibacter</taxon>
    </lineage>
</organism>
<dbReference type="RefSeq" id="WP_026812036.1">
    <property type="nucleotide sequence ID" value="NZ_BMWP01000005.1"/>
</dbReference>
<evidence type="ECO:0000313" key="1">
    <source>
        <dbReference type="EMBL" id="GGW27446.1"/>
    </source>
</evidence>
<reference evidence="1" key="2">
    <citation type="submission" date="2020-09" db="EMBL/GenBank/DDBJ databases">
        <authorList>
            <person name="Sun Q."/>
            <person name="Kim S."/>
        </authorList>
    </citation>
    <scope>NUCLEOTIDE SEQUENCE</scope>
    <source>
        <strain evidence="1">KCTC 12113</strain>
    </source>
</reference>
<dbReference type="Proteomes" id="UP000634668">
    <property type="component" value="Unassembled WGS sequence"/>
</dbReference>
<sequence>MAKAFRIWFAKDQAIVVWDSIDQKATFKTDPAVDTFCQQALLGISLIHNNKVKGVLVLANENSSKSPKFYGKLFGYG</sequence>
<dbReference type="AlphaFoldDB" id="A0A918IRS2"/>
<reference evidence="1" key="1">
    <citation type="journal article" date="2014" name="Int. J. Syst. Evol. Microbiol.">
        <title>Complete genome sequence of Corynebacterium casei LMG S-19264T (=DSM 44701T), isolated from a smear-ripened cheese.</title>
        <authorList>
            <consortium name="US DOE Joint Genome Institute (JGI-PGF)"/>
            <person name="Walter F."/>
            <person name="Albersmeier A."/>
            <person name="Kalinowski J."/>
            <person name="Ruckert C."/>
        </authorList>
    </citation>
    <scope>NUCLEOTIDE SEQUENCE</scope>
    <source>
        <strain evidence="1">KCTC 12113</strain>
    </source>
</reference>
<accession>A0A918IRS2</accession>
<comment type="caution">
    <text evidence="1">The sequence shown here is derived from an EMBL/GenBank/DDBJ whole genome shotgun (WGS) entry which is preliminary data.</text>
</comment>
<protein>
    <submittedName>
        <fullName evidence="1">Uncharacterized protein</fullName>
    </submittedName>
</protein>